<accession>A0A392QER8</accession>
<reference evidence="1 2" key="1">
    <citation type="journal article" date="2018" name="Front. Plant Sci.">
        <title>Red Clover (Trifolium pratense) and Zigzag Clover (T. medium) - A Picture of Genomic Similarities and Differences.</title>
        <authorList>
            <person name="Dluhosova J."/>
            <person name="Istvanek J."/>
            <person name="Nedelnik J."/>
            <person name="Repkova J."/>
        </authorList>
    </citation>
    <scope>NUCLEOTIDE SEQUENCE [LARGE SCALE GENOMIC DNA]</scope>
    <source>
        <strain evidence="2">cv. 10/8</strain>
        <tissue evidence="1">Leaf</tissue>
    </source>
</reference>
<name>A0A392QER8_9FABA</name>
<keyword evidence="2" id="KW-1185">Reference proteome</keyword>
<feature type="non-terminal residue" evidence="1">
    <location>
        <position position="1"/>
    </location>
</feature>
<dbReference type="AlphaFoldDB" id="A0A392QER8"/>
<evidence type="ECO:0000313" key="1">
    <source>
        <dbReference type="EMBL" id="MCI21765.1"/>
    </source>
</evidence>
<evidence type="ECO:0000313" key="2">
    <source>
        <dbReference type="Proteomes" id="UP000265520"/>
    </source>
</evidence>
<dbReference type="Proteomes" id="UP000265520">
    <property type="component" value="Unassembled WGS sequence"/>
</dbReference>
<sequence length="104" mass="12078">WSWQWVEQLLANEEQQVEDLTELLVGFSLQTSNPDRWRWVPGAYGLFSVKSCYNVLLENHQVADLDPNVLVANRKRIFSSRGLCPSLLPLSVSKRVWDAVYTWI</sequence>
<protein>
    <submittedName>
        <fullName evidence="1">Uncharacterized protein</fullName>
    </submittedName>
</protein>
<proteinExistence type="predicted"/>
<dbReference type="EMBL" id="LXQA010126655">
    <property type="protein sequence ID" value="MCI21765.1"/>
    <property type="molecule type" value="Genomic_DNA"/>
</dbReference>
<comment type="caution">
    <text evidence="1">The sequence shown here is derived from an EMBL/GenBank/DDBJ whole genome shotgun (WGS) entry which is preliminary data.</text>
</comment>
<organism evidence="1 2">
    <name type="scientific">Trifolium medium</name>
    <dbReference type="NCBI Taxonomy" id="97028"/>
    <lineage>
        <taxon>Eukaryota</taxon>
        <taxon>Viridiplantae</taxon>
        <taxon>Streptophyta</taxon>
        <taxon>Embryophyta</taxon>
        <taxon>Tracheophyta</taxon>
        <taxon>Spermatophyta</taxon>
        <taxon>Magnoliopsida</taxon>
        <taxon>eudicotyledons</taxon>
        <taxon>Gunneridae</taxon>
        <taxon>Pentapetalae</taxon>
        <taxon>rosids</taxon>
        <taxon>fabids</taxon>
        <taxon>Fabales</taxon>
        <taxon>Fabaceae</taxon>
        <taxon>Papilionoideae</taxon>
        <taxon>50 kb inversion clade</taxon>
        <taxon>NPAAA clade</taxon>
        <taxon>Hologalegina</taxon>
        <taxon>IRL clade</taxon>
        <taxon>Trifolieae</taxon>
        <taxon>Trifolium</taxon>
    </lineage>
</organism>